<feature type="domain" description="tRNA synthetases class I (E and Q) anti-codon binding" evidence="4">
    <location>
        <begin position="25"/>
        <end position="104"/>
    </location>
</feature>
<evidence type="ECO:0000256" key="2">
    <source>
        <dbReference type="ARBA" id="ARBA00022917"/>
    </source>
</evidence>
<proteinExistence type="predicted"/>
<dbReference type="AlphaFoldDB" id="C6SJL3"/>
<sequence length="128" mass="14747">MVELKCSIDHDTLGKNPEGRKVKGVIHWVSAEHAAEIKVRLYDRLFTVERPDAVRGEDGEYLPFTDFLNPESVKEITAYAEPAAKDLPAESRWQFERIGYFVTDRKDHGKDTPVFNRTVTLKDSWQPK</sequence>
<organism evidence="5">
    <name type="scientific">Neisseria meningitidis alpha275</name>
    <dbReference type="NCBI Taxonomy" id="295996"/>
    <lineage>
        <taxon>Bacteria</taxon>
        <taxon>Pseudomonadati</taxon>
        <taxon>Pseudomonadota</taxon>
        <taxon>Betaproteobacteria</taxon>
        <taxon>Neisseriales</taxon>
        <taxon>Neisseriaceae</taxon>
        <taxon>Neisseria</taxon>
    </lineage>
</organism>
<dbReference type="GO" id="GO:0005829">
    <property type="term" value="C:cytosol"/>
    <property type="evidence" value="ECO:0007669"/>
    <property type="project" value="TreeGrafter"/>
</dbReference>
<dbReference type="Gene3D" id="2.40.240.10">
    <property type="entry name" value="Ribosomal Protein L25, Chain P"/>
    <property type="match status" value="2"/>
</dbReference>
<dbReference type="PANTHER" id="PTHR43097">
    <property type="entry name" value="GLUTAMINE-TRNA LIGASE"/>
    <property type="match status" value="1"/>
</dbReference>
<dbReference type="GO" id="GO:0004819">
    <property type="term" value="F:glutamine-tRNA ligase activity"/>
    <property type="evidence" value="ECO:0007669"/>
    <property type="project" value="TreeGrafter"/>
</dbReference>
<dbReference type="EMBL" id="AM889138">
    <property type="protein sequence ID" value="CBA07258.1"/>
    <property type="molecule type" value="Genomic_DNA"/>
</dbReference>
<dbReference type="FunFam" id="2.40.240.10:FF:000020">
    <property type="entry name" value="Glutamine--tRNA ligase"/>
    <property type="match status" value="1"/>
</dbReference>
<dbReference type="InterPro" id="IPR049437">
    <property type="entry name" value="tRNA-synt_1c_C2"/>
</dbReference>
<evidence type="ECO:0000313" key="5">
    <source>
        <dbReference type="EMBL" id="CBA07258.1"/>
    </source>
</evidence>
<reference evidence="5" key="1">
    <citation type="journal article" date="2008" name="Proc. Natl. Acad. Sci. U.S.A.">
        <title>Whole-genome comparison of disease and carriage strains provides insights into virulence evolution in Neisseria meningitidis.</title>
        <authorList>
            <person name="Schoen C."/>
            <person name="Blom J."/>
            <person name="Claus H."/>
            <person name="Schramm-Glueck A."/>
            <person name="Brandt P."/>
            <person name="Mueller T."/>
            <person name="Goesmann A."/>
            <person name="Joseph B."/>
            <person name="Konietzny S."/>
            <person name="Kurzai O."/>
            <person name="Schmitt C."/>
            <person name="Friedrich T."/>
            <person name="Linke B."/>
            <person name="Vogel U."/>
            <person name="Frosch M."/>
        </authorList>
    </citation>
    <scope>NUCLEOTIDE SEQUENCE</scope>
    <source>
        <strain evidence="5">Alpha275</strain>
    </source>
</reference>
<accession>C6SJL3</accession>
<keyword evidence="1" id="KW-0963">Cytoplasm</keyword>
<keyword evidence="5" id="KW-0436">Ligase</keyword>
<evidence type="ECO:0000256" key="3">
    <source>
        <dbReference type="ARBA" id="ARBA00035479"/>
    </source>
</evidence>
<dbReference type="GO" id="GO:0006425">
    <property type="term" value="P:glutaminyl-tRNA aminoacylation"/>
    <property type="evidence" value="ECO:0007669"/>
    <property type="project" value="TreeGrafter"/>
</dbReference>
<dbReference type="InterPro" id="IPR020056">
    <property type="entry name" value="Rbsml_bL25/Gln-tRNA_synth_N"/>
</dbReference>
<evidence type="ECO:0000256" key="1">
    <source>
        <dbReference type="ARBA" id="ARBA00022490"/>
    </source>
</evidence>
<dbReference type="SUPFAM" id="SSF50715">
    <property type="entry name" value="Ribosomal protein L25-like"/>
    <property type="match status" value="1"/>
</dbReference>
<dbReference type="InterPro" id="IPR011035">
    <property type="entry name" value="Ribosomal_bL25/Gln-tRNA_synth"/>
</dbReference>
<name>C6SJL3_NEIME</name>
<keyword evidence="5" id="KW-0030">Aminoacyl-tRNA synthetase</keyword>
<keyword evidence="2" id="KW-0648">Protein biosynthesis</keyword>
<gene>
    <name evidence="5" type="primary">glnS3</name>
    <name evidence="5" type="ORF">NMW_1133</name>
</gene>
<dbReference type="PANTHER" id="PTHR43097:SF5">
    <property type="entry name" value="GLUTAMATE--TRNA LIGASE"/>
    <property type="match status" value="1"/>
</dbReference>
<dbReference type="Pfam" id="PF20974">
    <property type="entry name" value="tRNA-synt_1c_C2"/>
    <property type="match status" value="1"/>
</dbReference>
<dbReference type="InterPro" id="IPR050132">
    <property type="entry name" value="Gln/Glu-tRNA_Ligase"/>
</dbReference>
<protein>
    <recommendedName>
        <fullName evidence="3">50S ribosomal protein L25</fullName>
    </recommendedName>
</protein>
<evidence type="ECO:0000259" key="4">
    <source>
        <dbReference type="Pfam" id="PF20974"/>
    </source>
</evidence>